<feature type="domain" description="PurM-like C-terminal" evidence="3">
    <location>
        <begin position="156"/>
        <end position="311"/>
    </location>
</feature>
<dbReference type="Gene3D" id="3.90.650.10">
    <property type="entry name" value="PurM-like C-terminal domain"/>
    <property type="match status" value="1"/>
</dbReference>
<dbReference type="Gene3D" id="3.30.1330.10">
    <property type="entry name" value="PurM-like, N-terminal domain"/>
    <property type="match status" value="1"/>
</dbReference>
<keyword evidence="5" id="KW-1185">Reference proteome</keyword>
<name>A0ABD5VCB2_9EURY</name>
<dbReference type="PANTHER" id="PTHR30303">
    <property type="entry name" value="HYDROGENASE ISOENZYMES FORMATION PROTEIN HYPE"/>
    <property type="match status" value="1"/>
</dbReference>
<dbReference type="Pfam" id="PF00586">
    <property type="entry name" value="AIRS"/>
    <property type="match status" value="1"/>
</dbReference>
<dbReference type="EMBL" id="JBHSXN010000001">
    <property type="protein sequence ID" value="MFC6952123.1"/>
    <property type="molecule type" value="Genomic_DNA"/>
</dbReference>
<evidence type="ECO:0000256" key="1">
    <source>
        <dbReference type="ARBA" id="ARBA00006243"/>
    </source>
</evidence>
<evidence type="ECO:0000313" key="4">
    <source>
        <dbReference type="EMBL" id="MFC6952123.1"/>
    </source>
</evidence>
<dbReference type="SUPFAM" id="SSF56042">
    <property type="entry name" value="PurM C-terminal domain-like"/>
    <property type="match status" value="1"/>
</dbReference>
<dbReference type="PIRSF" id="PIRSF005644">
    <property type="entry name" value="Hdrgns_mtr_HypE"/>
    <property type="match status" value="1"/>
</dbReference>
<accession>A0ABD5VCB2</accession>
<dbReference type="Proteomes" id="UP001596395">
    <property type="component" value="Unassembled WGS sequence"/>
</dbReference>
<feature type="domain" description="PurM-like N-terminal" evidence="2">
    <location>
        <begin position="35"/>
        <end position="127"/>
    </location>
</feature>
<organism evidence="4 5">
    <name type="scientific">Halorubellus litoreus</name>
    <dbReference type="NCBI Taxonomy" id="755308"/>
    <lineage>
        <taxon>Archaea</taxon>
        <taxon>Methanobacteriati</taxon>
        <taxon>Methanobacteriota</taxon>
        <taxon>Stenosarchaea group</taxon>
        <taxon>Halobacteria</taxon>
        <taxon>Halobacteriales</taxon>
        <taxon>Halorubellaceae</taxon>
        <taxon>Halorubellus</taxon>
    </lineage>
</organism>
<dbReference type="Pfam" id="PF02769">
    <property type="entry name" value="AIRS_C"/>
    <property type="match status" value="1"/>
</dbReference>
<dbReference type="CDD" id="cd06061">
    <property type="entry name" value="PurM-like1"/>
    <property type="match status" value="1"/>
</dbReference>
<dbReference type="InterPro" id="IPR036921">
    <property type="entry name" value="PurM-like_N_sf"/>
</dbReference>
<protein>
    <submittedName>
        <fullName evidence="4">AIR synthase family protein</fullName>
    </submittedName>
</protein>
<comment type="caution">
    <text evidence="4">The sequence shown here is derived from an EMBL/GenBank/DDBJ whole genome shotgun (WGS) entry which is preliminary data.</text>
</comment>
<dbReference type="AlphaFoldDB" id="A0ABD5VCB2"/>
<dbReference type="SUPFAM" id="SSF55326">
    <property type="entry name" value="PurM N-terminal domain-like"/>
    <property type="match status" value="1"/>
</dbReference>
<dbReference type="InterPro" id="IPR010918">
    <property type="entry name" value="PurM-like_C_dom"/>
</dbReference>
<dbReference type="PANTHER" id="PTHR30303:SF4">
    <property type="entry name" value="HYDROGENASE EXPRESSION_FORMATION PROTEIN HYPE"/>
    <property type="match status" value="1"/>
</dbReference>
<dbReference type="InterPro" id="IPR011854">
    <property type="entry name" value="HypE"/>
</dbReference>
<dbReference type="InterPro" id="IPR016188">
    <property type="entry name" value="PurM-like_N"/>
</dbReference>
<sequence length="338" mass="34843">MDLGKVDRDFLDAHVLDHLGASRDDVALGPKHGVDFGVLDVDGTALVAATDPVSILPALGWERAAEFALSIVLADVAVSGIPPSHLAVSFSLPPEMTDEAFAAVWETVDAECRDLGVSVLTGHTARYGGCSFPWVGAATAMAVGEHEDVVRPDGARPGDRVLVTNGPAAEATGLLTTLYPEGFDLDDATLADAQSRLDDASCVREALRLAAATDVHAMHDATEGGLAGALNEVAAGAGVRIDVDRERVPFMPGVEAACRDLDVDPWACTSAGTLVAAVPPEAVDGALAALRDEGATAAEIGRVSDGDGVFVDGDRLEHPDVDPSWAAFEALSAEYGDG</sequence>
<comment type="similarity">
    <text evidence="1">Belongs to the HypE family.</text>
</comment>
<evidence type="ECO:0000259" key="3">
    <source>
        <dbReference type="Pfam" id="PF02769"/>
    </source>
</evidence>
<dbReference type="InterPro" id="IPR036676">
    <property type="entry name" value="PurM-like_C_sf"/>
</dbReference>
<reference evidence="4 5" key="1">
    <citation type="journal article" date="2019" name="Int. J. Syst. Evol. Microbiol.">
        <title>The Global Catalogue of Microorganisms (GCM) 10K type strain sequencing project: providing services to taxonomists for standard genome sequencing and annotation.</title>
        <authorList>
            <consortium name="The Broad Institute Genomics Platform"/>
            <consortium name="The Broad Institute Genome Sequencing Center for Infectious Disease"/>
            <person name="Wu L."/>
            <person name="Ma J."/>
        </authorList>
    </citation>
    <scope>NUCLEOTIDE SEQUENCE [LARGE SCALE GENOMIC DNA]</scope>
    <source>
        <strain evidence="4 5">GX26</strain>
    </source>
</reference>
<gene>
    <name evidence="4" type="ORF">ACFQGB_04535</name>
</gene>
<dbReference type="RefSeq" id="WP_336349115.1">
    <property type="nucleotide sequence ID" value="NZ_JAZAQL010000001.1"/>
</dbReference>
<proteinExistence type="inferred from homology"/>
<evidence type="ECO:0000259" key="2">
    <source>
        <dbReference type="Pfam" id="PF00586"/>
    </source>
</evidence>
<evidence type="ECO:0000313" key="5">
    <source>
        <dbReference type="Proteomes" id="UP001596395"/>
    </source>
</evidence>